<dbReference type="Gene3D" id="3.40.50.720">
    <property type="entry name" value="NAD(P)-binding Rossmann-like Domain"/>
    <property type="match status" value="1"/>
</dbReference>
<comment type="catalytic activity">
    <reaction evidence="8 9">
        <text>a 2,3-saturated acyl-[ACP] + NAD(+) = a (2E)-enoyl-[ACP] + NADH + H(+)</text>
        <dbReference type="Rhea" id="RHEA:10240"/>
        <dbReference type="Rhea" id="RHEA-COMP:9925"/>
        <dbReference type="Rhea" id="RHEA-COMP:9926"/>
        <dbReference type="ChEBI" id="CHEBI:15378"/>
        <dbReference type="ChEBI" id="CHEBI:57540"/>
        <dbReference type="ChEBI" id="CHEBI:57945"/>
        <dbReference type="ChEBI" id="CHEBI:78784"/>
        <dbReference type="ChEBI" id="CHEBI:78785"/>
        <dbReference type="EC" id="1.3.1.9"/>
    </reaction>
</comment>
<keyword evidence="3 9" id="KW-0444">Lipid biosynthesis</keyword>
<keyword evidence="9 11" id="KW-0520">NAD</keyword>
<keyword evidence="5 9" id="KW-0560">Oxidoreductase</keyword>
<keyword evidence="13" id="KW-1185">Reference proteome</keyword>
<keyword evidence="7 9" id="KW-0275">Fatty acid biosynthesis</keyword>
<dbReference type="PRINTS" id="PR00081">
    <property type="entry name" value="GDHRDH"/>
</dbReference>
<evidence type="ECO:0000256" key="2">
    <source>
        <dbReference type="ARBA" id="ARBA00009233"/>
    </source>
</evidence>
<evidence type="ECO:0000313" key="12">
    <source>
        <dbReference type="EMBL" id="APX14054.1"/>
    </source>
</evidence>
<accession>A0A1P8N159</accession>
<feature type="binding site" evidence="11">
    <location>
        <position position="166"/>
    </location>
    <ligand>
        <name>NAD(+)</name>
        <dbReference type="ChEBI" id="CHEBI:57540"/>
    </ligand>
</feature>
<feature type="binding site" evidence="11">
    <location>
        <position position="96"/>
    </location>
    <ligand>
        <name>NAD(+)</name>
        <dbReference type="ChEBI" id="CHEBI:57540"/>
    </ligand>
</feature>
<dbReference type="InterPro" id="IPR036291">
    <property type="entry name" value="NAD(P)-bd_dom_sf"/>
</dbReference>
<dbReference type="EMBL" id="CP019313">
    <property type="protein sequence ID" value="APX14054.1"/>
    <property type="molecule type" value="Genomic_DNA"/>
</dbReference>
<feature type="binding site" evidence="11">
    <location>
        <position position="44"/>
    </location>
    <ligand>
        <name>NAD(+)</name>
        <dbReference type="ChEBI" id="CHEBI:57540"/>
    </ligand>
</feature>
<evidence type="ECO:0000256" key="4">
    <source>
        <dbReference type="ARBA" id="ARBA00022832"/>
    </source>
</evidence>
<name>A0A1P8N159_9RHOB</name>
<evidence type="ECO:0000256" key="7">
    <source>
        <dbReference type="ARBA" id="ARBA00023160"/>
    </source>
</evidence>
<dbReference type="InterPro" id="IPR014358">
    <property type="entry name" value="Enoyl-ACP_Rdtase_NADH"/>
</dbReference>
<evidence type="ECO:0000313" key="13">
    <source>
        <dbReference type="Proteomes" id="UP000186336"/>
    </source>
</evidence>
<proteinExistence type="inferred from homology"/>
<feature type="active site" description="Proton acceptor" evidence="10">
    <location>
        <position position="149"/>
    </location>
</feature>
<evidence type="ECO:0000256" key="8">
    <source>
        <dbReference type="ARBA" id="ARBA00048572"/>
    </source>
</evidence>
<keyword evidence="4" id="KW-0276">Fatty acid metabolism</keyword>
<dbReference type="PANTHER" id="PTHR43159">
    <property type="entry name" value="ENOYL-[ACYL-CARRIER-PROTEIN] REDUCTASE"/>
    <property type="match status" value="1"/>
</dbReference>
<dbReference type="Gene3D" id="1.10.8.400">
    <property type="entry name" value="Enoyl acyl carrier protein reductase"/>
    <property type="match status" value="1"/>
</dbReference>
<evidence type="ECO:0000256" key="6">
    <source>
        <dbReference type="ARBA" id="ARBA00023098"/>
    </source>
</evidence>
<dbReference type="EC" id="1.3.1.9" evidence="9"/>
<organism evidence="12 13">
    <name type="scientific">Tateyamaria omphalii</name>
    <dbReference type="NCBI Taxonomy" id="299262"/>
    <lineage>
        <taxon>Bacteria</taxon>
        <taxon>Pseudomonadati</taxon>
        <taxon>Pseudomonadota</taxon>
        <taxon>Alphaproteobacteria</taxon>
        <taxon>Rhodobacterales</taxon>
        <taxon>Roseobacteraceae</taxon>
        <taxon>Tateyamaria</taxon>
    </lineage>
</organism>
<dbReference type="InterPro" id="IPR002347">
    <property type="entry name" value="SDR_fam"/>
</dbReference>
<keyword evidence="6" id="KW-0443">Lipid metabolism</keyword>
<feature type="binding site" evidence="11">
    <location>
        <begin position="23"/>
        <end position="24"/>
    </location>
    <ligand>
        <name>NAD(+)</name>
        <dbReference type="ChEBI" id="CHEBI:57540"/>
    </ligand>
</feature>
<dbReference type="Pfam" id="PF13561">
    <property type="entry name" value="adh_short_C2"/>
    <property type="match status" value="1"/>
</dbReference>
<feature type="active site" description="Proton acceptor" evidence="10">
    <location>
        <position position="159"/>
    </location>
</feature>
<keyword evidence="12" id="KW-0614">Plasmid</keyword>
<evidence type="ECO:0000256" key="11">
    <source>
        <dbReference type="PIRSR" id="PIRSR000094-3"/>
    </source>
</evidence>
<evidence type="ECO:0000256" key="3">
    <source>
        <dbReference type="ARBA" id="ARBA00022516"/>
    </source>
</evidence>
<evidence type="ECO:0000256" key="5">
    <source>
        <dbReference type="ARBA" id="ARBA00023002"/>
    </source>
</evidence>
<dbReference type="CDD" id="cd05372">
    <property type="entry name" value="ENR_SDR"/>
    <property type="match status" value="1"/>
</dbReference>
<dbReference type="RefSeq" id="WP_076630516.1">
    <property type="nucleotide sequence ID" value="NZ_CP019313.1"/>
</dbReference>
<reference evidence="12 13" key="1">
    <citation type="submission" date="2017-01" db="EMBL/GenBank/DDBJ databases">
        <title>Complete genome of Tateyamaria omphalii DOK1-4 isolated from seawater in Dokdo.</title>
        <authorList>
            <person name="Kim J.H."/>
            <person name="Chi W.-J."/>
        </authorList>
    </citation>
    <scope>NUCLEOTIDE SEQUENCE [LARGE SCALE GENOMIC DNA]</scope>
    <source>
        <strain evidence="12 13">DOK1-4</strain>
        <plasmid evidence="12 13">pDOK1-4-1</plasmid>
    </source>
</reference>
<dbReference type="Proteomes" id="UP000186336">
    <property type="component" value="Plasmid pDOK1-4-1"/>
</dbReference>
<sequence>MLPKSEFLVGKKGLVVGVANDHSIAAGCARAFHASGADLALTYQTEKSRKFVAPVADAVEADIFMPLDVTDDAQIDAVFDAMRARWGRLDFLIHSIAFCPRDDLHGRVVDCSKQGFGIAMDVSVHSLIRLARRAEPMMTDGGTILTVSYHGAERVIDNYNIMGPVKAALEATTRYLAVELGPKNIRVNAMSPGPLQTRAASGIDHFDALIDDAKTRAPLHQLTTIDEVGAMAACLVSDFARSVTGNTAYIDGGHHVV</sequence>
<dbReference type="PIRSF" id="PIRSF000094">
    <property type="entry name" value="Enoyl-ACP_rdct"/>
    <property type="match status" value="1"/>
</dbReference>
<dbReference type="KEGG" id="tom:BWR18_19545"/>
<dbReference type="PANTHER" id="PTHR43159:SF2">
    <property type="entry name" value="ENOYL-[ACYL-CARRIER-PROTEIN] REDUCTASE [NADH], CHLOROPLASTIC"/>
    <property type="match status" value="1"/>
</dbReference>
<dbReference type="SUPFAM" id="SSF51735">
    <property type="entry name" value="NAD(P)-binding Rossmann-fold domains"/>
    <property type="match status" value="1"/>
</dbReference>
<feature type="binding site" evidence="11">
    <location>
        <position position="17"/>
    </location>
    <ligand>
        <name>NAD(+)</name>
        <dbReference type="ChEBI" id="CHEBI:57540"/>
    </ligand>
</feature>
<evidence type="ECO:0000256" key="10">
    <source>
        <dbReference type="PIRSR" id="PIRSR000094-1"/>
    </source>
</evidence>
<dbReference type="GO" id="GO:0004318">
    <property type="term" value="F:enoyl-[acyl-carrier-protein] reductase (NADH) activity"/>
    <property type="evidence" value="ECO:0007669"/>
    <property type="project" value="UniProtKB-EC"/>
</dbReference>
<dbReference type="NCBIfam" id="NF005717">
    <property type="entry name" value="PRK07533.1"/>
    <property type="match status" value="1"/>
</dbReference>
<feature type="binding site" evidence="11">
    <location>
        <begin position="68"/>
        <end position="69"/>
    </location>
    <ligand>
        <name>NAD(+)</name>
        <dbReference type="ChEBI" id="CHEBI:57540"/>
    </ligand>
</feature>
<evidence type="ECO:0000256" key="1">
    <source>
        <dbReference type="ARBA" id="ARBA00005194"/>
    </source>
</evidence>
<gene>
    <name evidence="12" type="ORF">BWR18_19545</name>
</gene>
<protein>
    <recommendedName>
        <fullName evidence="9">Enoyl-[acyl-carrier-protein] reductase [NADH]</fullName>
        <ecNumber evidence="9">1.3.1.9</ecNumber>
    </recommendedName>
</protein>
<dbReference type="UniPathway" id="UPA00094"/>
<evidence type="ECO:0000256" key="9">
    <source>
        <dbReference type="PIRNR" id="PIRNR000094"/>
    </source>
</evidence>
<dbReference type="GO" id="GO:0006633">
    <property type="term" value="P:fatty acid biosynthetic process"/>
    <property type="evidence" value="ECO:0007669"/>
    <property type="project" value="UniProtKB-UniPathway"/>
</dbReference>
<dbReference type="OrthoDB" id="9803628at2"/>
<dbReference type="AlphaFoldDB" id="A0A1P8N159"/>
<comment type="pathway">
    <text evidence="1">Lipid metabolism; fatty acid biosynthesis.</text>
</comment>
<geneLocation type="plasmid" evidence="12 13">
    <name>pDOK1-4-1</name>
</geneLocation>
<comment type="similarity">
    <text evidence="2 9">Belongs to the short-chain dehydrogenases/reductases (SDR) family. FabI subfamily.</text>
</comment>